<protein>
    <submittedName>
        <fullName evidence="7">Lysoplasmalogenase family protein</fullName>
    </submittedName>
</protein>
<evidence type="ECO:0000256" key="2">
    <source>
        <dbReference type="ARBA" id="ARBA00007375"/>
    </source>
</evidence>
<feature type="transmembrane region" description="Helical" evidence="6">
    <location>
        <begin position="175"/>
        <end position="197"/>
    </location>
</feature>
<evidence type="ECO:0000256" key="3">
    <source>
        <dbReference type="ARBA" id="ARBA00022692"/>
    </source>
</evidence>
<reference evidence="7 8" key="1">
    <citation type="journal article" date="2020" name="Nature">
        <title>Isolation of an archaeon at the prokaryote-eukaryote interface.</title>
        <authorList>
            <person name="Imachi H."/>
            <person name="Nobu M.K."/>
            <person name="Nakahara N."/>
            <person name="Morono Y."/>
            <person name="Ogawara M."/>
            <person name="Takaki Y."/>
            <person name="Takano Y."/>
            <person name="Uematsu K."/>
            <person name="Ikuta T."/>
            <person name="Ito M."/>
            <person name="Matsui Y."/>
            <person name="Miyazaki M."/>
            <person name="Murata K."/>
            <person name="Saito Y."/>
            <person name="Sakai S."/>
            <person name="Song C."/>
            <person name="Tasumi E."/>
            <person name="Yamanaka Y."/>
            <person name="Yamaguchi T."/>
            <person name="Kamagata Y."/>
            <person name="Tamaki H."/>
            <person name="Takai K."/>
        </authorList>
    </citation>
    <scope>NUCLEOTIDE SEQUENCE [LARGE SCALE GENOMIC DNA]</scope>
    <source>
        <strain evidence="7 8">MK-D1</strain>
    </source>
</reference>
<evidence type="ECO:0000313" key="7">
    <source>
        <dbReference type="EMBL" id="QEE16776.1"/>
    </source>
</evidence>
<dbReference type="PANTHER" id="PTHR31885:SF6">
    <property type="entry name" value="GH04784P"/>
    <property type="match status" value="1"/>
</dbReference>
<feature type="transmembrane region" description="Helical" evidence="6">
    <location>
        <begin position="148"/>
        <end position="169"/>
    </location>
</feature>
<dbReference type="KEGG" id="psyt:DSAG12_02606"/>
<gene>
    <name evidence="7" type="ORF">DSAG12_02606</name>
</gene>
<dbReference type="GO" id="GO:0016787">
    <property type="term" value="F:hydrolase activity"/>
    <property type="evidence" value="ECO:0007669"/>
    <property type="project" value="TreeGrafter"/>
</dbReference>
<evidence type="ECO:0000256" key="6">
    <source>
        <dbReference type="SAM" id="Phobius"/>
    </source>
</evidence>
<comment type="subcellular location">
    <subcellularLocation>
        <location evidence="1">Membrane</location>
        <topology evidence="1">Multi-pass membrane protein</topology>
    </subcellularLocation>
</comment>
<evidence type="ECO:0000256" key="5">
    <source>
        <dbReference type="ARBA" id="ARBA00023136"/>
    </source>
</evidence>
<dbReference type="Proteomes" id="UP000321408">
    <property type="component" value="Chromosome"/>
</dbReference>
<feature type="transmembrane region" description="Helical" evidence="6">
    <location>
        <begin position="209"/>
        <end position="229"/>
    </location>
</feature>
<keyword evidence="4 6" id="KW-1133">Transmembrane helix</keyword>
<feature type="transmembrane region" description="Helical" evidence="6">
    <location>
        <begin position="235"/>
        <end position="258"/>
    </location>
</feature>
<proteinExistence type="inferred from homology"/>
<keyword evidence="5 6" id="KW-0472">Membrane</keyword>
<comment type="similarity">
    <text evidence="2">Belongs to the TMEM86 family.</text>
</comment>
<accession>A0A5B9DDI4</accession>
<dbReference type="RefSeq" id="WP_147663708.1">
    <property type="nucleotide sequence ID" value="NZ_CP042905.2"/>
</dbReference>
<keyword evidence="3 6" id="KW-0812">Transmembrane</keyword>
<evidence type="ECO:0000256" key="4">
    <source>
        <dbReference type="ARBA" id="ARBA00022989"/>
    </source>
</evidence>
<dbReference type="GO" id="GO:0016020">
    <property type="term" value="C:membrane"/>
    <property type="evidence" value="ECO:0007669"/>
    <property type="project" value="UniProtKB-SubCell"/>
</dbReference>
<dbReference type="Pfam" id="PF07947">
    <property type="entry name" value="YhhN"/>
    <property type="match status" value="1"/>
</dbReference>
<keyword evidence="8" id="KW-1185">Reference proteome</keyword>
<dbReference type="PANTHER" id="PTHR31885">
    <property type="entry name" value="GH04784P"/>
    <property type="match status" value="1"/>
</dbReference>
<feature type="transmembrane region" description="Helical" evidence="6">
    <location>
        <begin position="114"/>
        <end position="136"/>
    </location>
</feature>
<dbReference type="AlphaFoldDB" id="A0A5B9DDI4"/>
<evidence type="ECO:0000313" key="8">
    <source>
        <dbReference type="Proteomes" id="UP000321408"/>
    </source>
</evidence>
<name>A0A5B9DDI4_9ARCH</name>
<organism evidence="7 8">
    <name type="scientific">Promethearchaeum syntrophicum</name>
    <dbReference type="NCBI Taxonomy" id="2594042"/>
    <lineage>
        <taxon>Archaea</taxon>
        <taxon>Promethearchaeati</taxon>
        <taxon>Promethearchaeota</taxon>
        <taxon>Promethearchaeia</taxon>
        <taxon>Promethearchaeales</taxon>
        <taxon>Promethearchaeaceae</taxon>
        <taxon>Promethearchaeum</taxon>
    </lineage>
</organism>
<evidence type="ECO:0000256" key="1">
    <source>
        <dbReference type="ARBA" id="ARBA00004141"/>
    </source>
</evidence>
<feature type="transmembrane region" description="Helical" evidence="6">
    <location>
        <begin position="89"/>
        <end position="108"/>
    </location>
</feature>
<dbReference type="InterPro" id="IPR012506">
    <property type="entry name" value="TMEM86B-like"/>
</dbReference>
<sequence>MDKKKTKKSFLKWIVYFIGLAFVILEITRILVLENSTLADNIRYVESILAAVAAVLIRFLVDSEKIISLIKDTDIEKETFTKELNPKRFLNLMPIAAIVCTISDFILGKINPDVIGIGTFLIAQIFLIVAFSGLIHYRSIVKGKIKRLAIISTVILTLLVSILYFLLIFSVDNLLSMIVFLYMICILIMTIGTYFNLGYTKRDIKFRIMLCIGGTSFLVSDAFVGINMFNDPNPITGAWVLLTYNLAIFFLQFAVLFLRNQN</sequence>
<reference evidence="7 8" key="2">
    <citation type="journal article" date="2024" name="Int. J. Syst. Evol. Microbiol.">
        <title>Promethearchaeum syntrophicum gen. nov., sp. nov., an anaerobic, obligately syntrophic archaeon, the first isolate of the lineage 'Asgard' archaea, and proposal of the new archaeal phylum Promethearchaeota phyl. nov. and kingdom Promethearchaeati regn. nov.</title>
        <authorList>
            <person name="Imachi H."/>
            <person name="Nobu M.K."/>
            <person name="Kato S."/>
            <person name="Takaki Y."/>
            <person name="Miyazaki M."/>
            <person name="Miyata M."/>
            <person name="Ogawara M."/>
            <person name="Saito Y."/>
            <person name="Sakai S."/>
            <person name="Tahara Y.O."/>
            <person name="Takano Y."/>
            <person name="Tasumi E."/>
            <person name="Uematsu K."/>
            <person name="Yoshimura T."/>
            <person name="Itoh T."/>
            <person name="Ohkuma M."/>
            <person name="Takai K."/>
        </authorList>
    </citation>
    <scope>NUCLEOTIDE SEQUENCE [LARGE SCALE GENOMIC DNA]</scope>
    <source>
        <strain evidence="7 8">MK-D1</strain>
    </source>
</reference>
<feature type="transmembrane region" description="Helical" evidence="6">
    <location>
        <begin position="44"/>
        <end position="61"/>
    </location>
</feature>
<dbReference type="EMBL" id="CP042905">
    <property type="protein sequence ID" value="QEE16776.1"/>
    <property type="molecule type" value="Genomic_DNA"/>
</dbReference>
<feature type="transmembrane region" description="Helical" evidence="6">
    <location>
        <begin position="13"/>
        <end position="32"/>
    </location>
</feature>
<dbReference type="GeneID" id="41330590"/>